<gene>
    <name evidence="2" type="ORF">BET99_01840</name>
</gene>
<evidence type="ECO:0000313" key="3">
    <source>
        <dbReference type="Proteomes" id="UP000183615"/>
    </source>
</evidence>
<name>A0A1J5TKV0_9ARCH</name>
<dbReference type="EMBL" id="MIYZ01000039">
    <property type="protein sequence ID" value="OIR21591.1"/>
    <property type="molecule type" value="Genomic_DNA"/>
</dbReference>
<dbReference type="Pfam" id="PF13636">
    <property type="entry name" value="Methyltranf_PUA"/>
    <property type="match status" value="1"/>
</dbReference>
<sequence>MLKPLLKEKKHLIQDYCIERFGMDSEIWNDYKWYSGSKNKIYIANTLDIERIVPESKGICIFRLDKSPKPTTNFLQLFGKYVSKNFLEINNEDTIKYCKGEDLIFENSNSIIPGFILITNKNRALGCGHWNGKLLKNQLPKSKFCKINFL</sequence>
<organism evidence="2 3">
    <name type="scientific">Marine Group III euryarchaeote CG-Epi2</name>
    <dbReference type="NCBI Taxonomy" id="1888996"/>
    <lineage>
        <taxon>Archaea</taxon>
        <taxon>Methanobacteriati</taxon>
        <taxon>Thermoplasmatota</taxon>
        <taxon>Thermoplasmata</taxon>
        <taxon>Candidatus Thermoprofundales</taxon>
    </lineage>
</organism>
<feature type="domain" description="rRNA small subunit methyltransferase F RNA-binding PUA-like" evidence="1">
    <location>
        <begin position="95"/>
        <end position="141"/>
    </location>
</feature>
<dbReference type="InterPro" id="IPR027391">
    <property type="entry name" value="Nol1_Nop2_Fmu_2"/>
</dbReference>
<evidence type="ECO:0000313" key="2">
    <source>
        <dbReference type="EMBL" id="OIR21591.1"/>
    </source>
</evidence>
<dbReference type="Proteomes" id="UP000183615">
    <property type="component" value="Unassembled WGS sequence"/>
</dbReference>
<comment type="caution">
    <text evidence="2">The sequence shown here is derived from an EMBL/GenBank/DDBJ whole genome shotgun (WGS) entry which is preliminary data.</text>
</comment>
<accession>A0A1J5TKV0</accession>
<protein>
    <recommendedName>
        <fullName evidence="1">rRNA small subunit methyltransferase F RNA-binding PUA-like domain-containing protein</fullName>
    </recommendedName>
</protein>
<dbReference type="AlphaFoldDB" id="A0A1J5TKV0"/>
<dbReference type="Gene3D" id="2.30.130.60">
    <property type="match status" value="1"/>
</dbReference>
<reference evidence="2 3" key="1">
    <citation type="submission" date="2016-08" db="EMBL/GenBank/DDBJ databases">
        <title>New Insights into Marine Group III Euryarchaeota, from dark to light.</title>
        <authorList>
            <person name="Haro-Moreno J.M."/>
            <person name="Rodriguez-Valera F."/>
            <person name="Lopez-Garcia P."/>
            <person name="Moreira D."/>
            <person name="Martin-Cuadrado A.B."/>
        </authorList>
    </citation>
    <scope>NUCLEOTIDE SEQUENCE [LARGE SCALE GENOMIC DNA]</scope>
    <source>
        <strain evidence="2">CG-Epi2</strain>
    </source>
</reference>
<evidence type="ECO:0000259" key="1">
    <source>
        <dbReference type="Pfam" id="PF13636"/>
    </source>
</evidence>
<proteinExistence type="predicted"/>